<keyword evidence="1" id="KW-0378">Hydrolase</keyword>
<reference evidence="1" key="2">
    <citation type="journal article" date="2022" name="New Phytol.">
        <title>Evolutionary transition to the ectomycorrhizal habit in the genomes of a hyperdiverse lineage of mushroom-forming fungi.</title>
        <authorList>
            <person name="Looney B."/>
            <person name="Miyauchi S."/>
            <person name="Morin E."/>
            <person name="Drula E."/>
            <person name="Courty P.E."/>
            <person name="Kohler A."/>
            <person name="Kuo A."/>
            <person name="LaButti K."/>
            <person name="Pangilinan J."/>
            <person name="Lipzen A."/>
            <person name="Riley R."/>
            <person name="Andreopoulos W."/>
            <person name="He G."/>
            <person name="Johnson J."/>
            <person name="Nolan M."/>
            <person name="Tritt A."/>
            <person name="Barry K.W."/>
            <person name="Grigoriev I.V."/>
            <person name="Nagy L.G."/>
            <person name="Hibbett D."/>
            <person name="Henrissat B."/>
            <person name="Matheny P.B."/>
            <person name="Labbe J."/>
            <person name="Martin F.M."/>
        </authorList>
    </citation>
    <scope>NUCLEOTIDE SEQUENCE</scope>
    <source>
        <strain evidence="1">FP105234-sp</strain>
    </source>
</reference>
<protein>
    <submittedName>
        <fullName evidence="1">Glycoside hydrolase family 3 protein</fullName>
    </submittedName>
</protein>
<dbReference type="EMBL" id="MU276252">
    <property type="protein sequence ID" value="KAI0039879.1"/>
    <property type="molecule type" value="Genomic_DNA"/>
</dbReference>
<reference evidence="1" key="1">
    <citation type="submission" date="2021-02" db="EMBL/GenBank/DDBJ databases">
        <authorList>
            <consortium name="DOE Joint Genome Institute"/>
            <person name="Ahrendt S."/>
            <person name="Looney B.P."/>
            <person name="Miyauchi S."/>
            <person name="Morin E."/>
            <person name="Drula E."/>
            <person name="Courty P.E."/>
            <person name="Chicoki N."/>
            <person name="Fauchery L."/>
            <person name="Kohler A."/>
            <person name="Kuo A."/>
            <person name="Labutti K."/>
            <person name="Pangilinan J."/>
            <person name="Lipzen A."/>
            <person name="Riley R."/>
            <person name="Andreopoulos W."/>
            <person name="He G."/>
            <person name="Johnson J."/>
            <person name="Barry K.W."/>
            <person name="Grigoriev I.V."/>
            <person name="Nagy L."/>
            <person name="Hibbett D."/>
            <person name="Henrissat B."/>
            <person name="Matheny P.B."/>
            <person name="Labbe J."/>
            <person name="Martin F."/>
        </authorList>
    </citation>
    <scope>NUCLEOTIDE SEQUENCE</scope>
    <source>
        <strain evidence="1">FP105234-sp</strain>
    </source>
</reference>
<dbReference type="Proteomes" id="UP000814033">
    <property type="component" value="Unassembled WGS sequence"/>
</dbReference>
<accession>A0ACB8R6V0</accession>
<evidence type="ECO:0000313" key="1">
    <source>
        <dbReference type="EMBL" id="KAI0039879.1"/>
    </source>
</evidence>
<comment type="caution">
    <text evidence="1">The sequence shown here is derived from an EMBL/GenBank/DDBJ whole genome shotgun (WGS) entry which is preliminary data.</text>
</comment>
<name>A0ACB8R6V0_9AGAM</name>
<sequence>MTHDLHDSKSFDVEATLGRLTMGQKVKMLAAVDRWHTYPIPEAGVPAVRMSDGPNGVRGTRVFNGVPASCFPCSTGLGSTFDVDLAREIGEALADECRAKSAHILLGPTVNTQRSPLGGRSFESFSEDPHLNGTLAAVYIQGVQSKGVAATIKHLVANDQEYHRYSSSSDVSQRALREIYLKPFQIAIKQSDPWALMTAYNRVNGIHASEDPWLLEDLLRKEWGYKGLIMSDWSGTYSTVEAIKAGLDLEMPCPTVMRGKAVERALVAEKLLPEDIDSRVRKMLDLIARAHASGIPFDGPEEGIDTPELRALLRRAAADSIVLLKNASALLPLTQPLKKIAVIGPNAKQAFISGGGSAHLRETYHVSPLEGIRAAARGAEVVYAVGATSYKYLPVLDEYMRIDGRDGALLEFWNEEPAAGWTENLTPAGHKPVWSTLTRASNCYFMDGVVLNLACWIRYTTTFTPDESGDFAFGLTLGGTGSLFIDGRLILDHTHAPPSPASLLENGTADLRAVVLGLAAGVPVALEVRWDATEYVTRSARYTTRGGLRVGAARVVGEDSAVEEAVIAAEAADGAARAVAIVVVGLNHEWESEGFDRPDLSLPGATNKLIAAVLRSNPNTVVVNQSGAPVSMPWIDNAHTVIQAFYGGNELGNGLADVLFGAVNPSGKLSLTFPKREEDIPAYPAYGDQAESVGHVLYNEGIYVGYRGYDKHAIVPLFPFGYGLSYTTFTYSDLSTTPISSAGDFSVSFNITNSGSRDGREVAQVYVADPVAALPRAPKELKGFVKV</sequence>
<proteinExistence type="predicted"/>
<feature type="non-terminal residue" evidence="1">
    <location>
        <position position="787"/>
    </location>
</feature>
<organism evidence="1 2">
    <name type="scientific">Auriscalpium vulgare</name>
    <dbReference type="NCBI Taxonomy" id="40419"/>
    <lineage>
        <taxon>Eukaryota</taxon>
        <taxon>Fungi</taxon>
        <taxon>Dikarya</taxon>
        <taxon>Basidiomycota</taxon>
        <taxon>Agaricomycotina</taxon>
        <taxon>Agaricomycetes</taxon>
        <taxon>Russulales</taxon>
        <taxon>Auriscalpiaceae</taxon>
        <taxon>Auriscalpium</taxon>
    </lineage>
</organism>
<evidence type="ECO:0000313" key="2">
    <source>
        <dbReference type="Proteomes" id="UP000814033"/>
    </source>
</evidence>
<gene>
    <name evidence="1" type="ORF">FA95DRAFT_1503604</name>
</gene>
<keyword evidence="2" id="KW-1185">Reference proteome</keyword>